<feature type="compositionally biased region" description="Low complexity" evidence="5">
    <location>
        <begin position="104"/>
        <end position="113"/>
    </location>
</feature>
<organism evidence="8 9">
    <name type="scientific">Mycena sanguinolenta</name>
    <dbReference type="NCBI Taxonomy" id="230812"/>
    <lineage>
        <taxon>Eukaryota</taxon>
        <taxon>Fungi</taxon>
        <taxon>Dikarya</taxon>
        <taxon>Basidiomycota</taxon>
        <taxon>Agaricomycotina</taxon>
        <taxon>Agaricomycetes</taxon>
        <taxon>Agaricomycetidae</taxon>
        <taxon>Agaricales</taxon>
        <taxon>Marasmiineae</taxon>
        <taxon>Mycenaceae</taxon>
        <taxon>Mycena</taxon>
    </lineage>
</organism>
<proteinExistence type="predicted"/>
<evidence type="ECO:0000313" key="8">
    <source>
        <dbReference type="EMBL" id="KAF7355196.1"/>
    </source>
</evidence>
<comment type="caution">
    <text evidence="8">The sequence shown here is derived from an EMBL/GenBank/DDBJ whole genome shotgun (WGS) entry which is preliminary data.</text>
</comment>
<keyword evidence="3 6" id="KW-1133">Transmembrane helix</keyword>
<dbReference type="EMBL" id="JACAZH010000011">
    <property type="protein sequence ID" value="KAF7355196.1"/>
    <property type="molecule type" value="Genomic_DNA"/>
</dbReference>
<sequence length="536" mass="58832">MPLVDIRVDLPSFGRTIHVQVPDSGTVLDVKREIFRVCVGAPRVEGQRIIWRGRSLLDTEKVEELWKSPNEPRIVHLAVHPSAWSSTPPDIPQPPPAATPAPTTPSSLSSFLSSHPVPPSRGSIFAPANPLVYVLARHQQAFNALEQLRVSHLDSDTLAAKSSAVQTVERHGWSWPSILDEEFPLATEGGVKYERVVLEGQSYLQFVEGDQPTAIQLHALNVLASTFPILALPATSPVQTRLPVSHQLQNVPNVNALLQELGLPAAAIRNGANANLGPNIHIAAAVQGAPPPEFPLRPLLLPLFLLLLRTAVLLYFFAPARKPVFGILIVIWMLYEIWRPIREGVQRGLARAAAENANVNQANQQQPQQQPQRNGGAAPPAVNGQANAGAGPAQQRQAVARPGAQAAHDFDHQIAAVFDGFANYNIQTEEDIIRRGAPAEEPSFATKVMAFVTLFLTTMHPAVWNRRRAVLRQREGQIRMDANARAAELDENTEDAQAQARIQRRAQLIAQHEARPQWLRAYMERAVEGGWVDEAD</sequence>
<evidence type="ECO:0000256" key="2">
    <source>
        <dbReference type="ARBA" id="ARBA00022692"/>
    </source>
</evidence>
<keyword evidence="9" id="KW-1185">Reference proteome</keyword>
<feature type="compositionally biased region" description="Pro residues" evidence="5">
    <location>
        <begin position="89"/>
        <end position="103"/>
    </location>
</feature>
<evidence type="ECO:0000313" key="9">
    <source>
        <dbReference type="Proteomes" id="UP000623467"/>
    </source>
</evidence>
<feature type="transmembrane region" description="Helical" evidence="6">
    <location>
        <begin position="299"/>
        <end position="317"/>
    </location>
</feature>
<name>A0A8H7D111_9AGAR</name>
<dbReference type="PANTHER" id="PTHR12943:SF27">
    <property type="entry name" value="HOMOCYSTEINE-INDUCED ENDOPLASMIC RETICULUM PROTEIN, ISOFORM A"/>
    <property type="match status" value="1"/>
</dbReference>
<dbReference type="InterPro" id="IPR000626">
    <property type="entry name" value="Ubiquitin-like_dom"/>
</dbReference>
<evidence type="ECO:0000256" key="4">
    <source>
        <dbReference type="ARBA" id="ARBA00023136"/>
    </source>
</evidence>
<accession>A0A8H7D111</accession>
<dbReference type="Proteomes" id="UP000623467">
    <property type="component" value="Unassembled WGS sequence"/>
</dbReference>
<feature type="region of interest" description="Disordered" evidence="5">
    <location>
        <begin position="357"/>
        <end position="405"/>
    </location>
</feature>
<evidence type="ECO:0000256" key="6">
    <source>
        <dbReference type="SAM" id="Phobius"/>
    </source>
</evidence>
<evidence type="ECO:0000256" key="1">
    <source>
        <dbReference type="ARBA" id="ARBA00004370"/>
    </source>
</evidence>
<feature type="transmembrane region" description="Helical" evidence="6">
    <location>
        <begin position="324"/>
        <end position="341"/>
    </location>
</feature>
<reference evidence="8" key="1">
    <citation type="submission" date="2020-05" db="EMBL/GenBank/DDBJ databases">
        <title>Mycena genomes resolve the evolution of fungal bioluminescence.</title>
        <authorList>
            <person name="Tsai I.J."/>
        </authorList>
    </citation>
    <scope>NUCLEOTIDE SEQUENCE</scope>
    <source>
        <strain evidence="8">160909Yilan</strain>
    </source>
</reference>
<dbReference type="InterPro" id="IPR029071">
    <property type="entry name" value="Ubiquitin-like_domsf"/>
</dbReference>
<dbReference type="OrthoDB" id="21589at2759"/>
<dbReference type="GO" id="GO:0030968">
    <property type="term" value="P:endoplasmic reticulum unfolded protein response"/>
    <property type="evidence" value="ECO:0007669"/>
    <property type="project" value="TreeGrafter"/>
</dbReference>
<dbReference type="SUPFAM" id="SSF54236">
    <property type="entry name" value="Ubiquitin-like"/>
    <property type="match status" value="1"/>
</dbReference>
<evidence type="ECO:0000256" key="3">
    <source>
        <dbReference type="ARBA" id="ARBA00022989"/>
    </source>
</evidence>
<feature type="region of interest" description="Disordered" evidence="5">
    <location>
        <begin position="83"/>
        <end position="113"/>
    </location>
</feature>
<comment type="subcellular location">
    <subcellularLocation>
        <location evidence="1">Membrane</location>
    </subcellularLocation>
</comment>
<keyword evidence="2 6" id="KW-0812">Transmembrane</keyword>
<feature type="domain" description="Ubiquitin-like" evidence="7">
    <location>
        <begin position="4"/>
        <end position="65"/>
    </location>
</feature>
<gene>
    <name evidence="8" type="ORF">MSAN_01435300</name>
</gene>
<evidence type="ECO:0000256" key="5">
    <source>
        <dbReference type="SAM" id="MobiDB-lite"/>
    </source>
</evidence>
<dbReference type="Gene3D" id="3.10.20.90">
    <property type="entry name" value="Phosphatidylinositol 3-kinase Catalytic Subunit, Chain A, domain 1"/>
    <property type="match status" value="1"/>
</dbReference>
<dbReference type="PROSITE" id="PS50053">
    <property type="entry name" value="UBIQUITIN_2"/>
    <property type="match status" value="1"/>
</dbReference>
<dbReference type="InterPro" id="IPR039751">
    <property type="entry name" value="HERPUD1/2"/>
</dbReference>
<protein>
    <submittedName>
        <fullName evidence="8">NAD binding rossmann fold</fullName>
    </submittedName>
</protein>
<dbReference type="CDD" id="cd17039">
    <property type="entry name" value="Ubl_ubiquitin_like"/>
    <property type="match status" value="1"/>
</dbReference>
<dbReference type="GO" id="GO:0016020">
    <property type="term" value="C:membrane"/>
    <property type="evidence" value="ECO:0007669"/>
    <property type="project" value="UniProtKB-SubCell"/>
</dbReference>
<dbReference type="PANTHER" id="PTHR12943">
    <property type="entry name" value="HOMOCYSTEINE-RESPONSIVE ENDOPLASMIC RETICULUM-RESIDENT UNIQUITIN-LIKE DOMAIN HERPUD PROTEIN FAMILY MEMBER"/>
    <property type="match status" value="1"/>
</dbReference>
<evidence type="ECO:0000259" key="7">
    <source>
        <dbReference type="PROSITE" id="PS50053"/>
    </source>
</evidence>
<keyword evidence="4 6" id="KW-0472">Membrane</keyword>
<dbReference type="AlphaFoldDB" id="A0A8H7D111"/>